<protein>
    <recommendedName>
        <fullName evidence="3">Glycosyltransferase</fullName>
    </recommendedName>
</protein>
<dbReference type="InterPro" id="IPR029044">
    <property type="entry name" value="Nucleotide-diphossugar_trans"/>
</dbReference>
<dbReference type="EMBL" id="SRLN01000012">
    <property type="protein sequence ID" value="KAB0241735.1"/>
    <property type="molecule type" value="Genomic_DNA"/>
</dbReference>
<evidence type="ECO:0008006" key="3">
    <source>
        <dbReference type="Google" id="ProtNLM"/>
    </source>
</evidence>
<reference evidence="2" key="1">
    <citation type="submission" date="2019-04" db="EMBL/GenBank/DDBJ databases">
        <title>Microviridin 1777: A Toxic Chymotrypsin Inhibitor Discovered by a Metabologenomic Approach.</title>
        <authorList>
            <person name="Sieber S."/>
            <person name="Grendelmeier S.M."/>
            <person name="Harris L.A."/>
            <person name="Mitchell D.A."/>
            <person name="Gademann K."/>
        </authorList>
    </citation>
    <scope>NUCLEOTIDE SEQUENCE [LARGE SCALE GENOMIC DNA]</scope>
    <source>
        <strain evidence="2">EAWAG127a</strain>
    </source>
</reference>
<dbReference type="SUPFAM" id="SSF53448">
    <property type="entry name" value="Nucleotide-diphospho-sugar transferases"/>
    <property type="match status" value="1"/>
</dbReference>
<organism evidence="1 2">
    <name type="scientific">Microcystis aeruginosa EAWAG127a</name>
    <dbReference type="NCBI Taxonomy" id="2529855"/>
    <lineage>
        <taxon>Bacteria</taxon>
        <taxon>Bacillati</taxon>
        <taxon>Cyanobacteriota</taxon>
        <taxon>Cyanophyceae</taxon>
        <taxon>Oscillatoriophycideae</taxon>
        <taxon>Chroococcales</taxon>
        <taxon>Microcystaceae</taxon>
        <taxon>Microcystis</taxon>
    </lineage>
</organism>
<sequence>MSLSDRKTCFVTLAVGKKYRDHALTLAEDIRTIANNTPFVVLTDRPEVFPKSDSLIPLRHRIQSVGVYHDKLDCIAESFRLGFDDCIFLDADCRILQNATISRQWKIGLTAKSCYDLHKNLLRRESRETGIYDLFQKIAGRYGIEVEGCKFIQEWIFVVCRDGNEDIFLQSWREIRDILERKRIFAGEGAAIGMAVRIAGWSVYHYDTGYPEEAIRHRQIDIYKDKMFFRPESVPDSFQEKYQELELQRKAIEEQNPLLRKIRKITNLCAREIRYMRLKFKNSIDSL</sequence>
<gene>
    <name evidence="1" type="ORF">EZJ55_15405</name>
</gene>
<comment type="caution">
    <text evidence="1">The sequence shown here is derived from an EMBL/GenBank/DDBJ whole genome shotgun (WGS) entry which is preliminary data.</text>
</comment>
<dbReference type="AlphaFoldDB" id="A0A5J5LWM0"/>
<accession>A0A5J5LWM0</accession>
<name>A0A5J5LWM0_MICAE</name>
<dbReference type="Proteomes" id="UP000325636">
    <property type="component" value="Unassembled WGS sequence"/>
</dbReference>
<evidence type="ECO:0000313" key="1">
    <source>
        <dbReference type="EMBL" id="KAB0241735.1"/>
    </source>
</evidence>
<proteinExistence type="predicted"/>
<evidence type="ECO:0000313" key="2">
    <source>
        <dbReference type="Proteomes" id="UP000325636"/>
    </source>
</evidence>
<dbReference type="RefSeq" id="WP_150977276.1">
    <property type="nucleotide sequence ID" value="NZ_SRLN01000012.1"/>
</dbReference>